<dbReference type="EMBL" id="JACVVK020000017">
    <property type="protein sequence ID" value="KAK7504019.1"/>
    <property type="molecule type" value="Genomic_DNA"/>
</dbReference>
<dbReference type="AlphaFoldDB" id="A0ABD0LWL2"/>
<protein>
    <submittedName>
        <fullName evidence="2">Uncharacterized protein</fullName>
    </submittedName>
</protein>
<evidence type="ECO:0000313" key="3">
    <source>
        <dbReference type="Proteomes" id="UP001519460"/>
    </source>
</evidence>
<feature type="non-terminal residue" evidence="2">
    <location>
        <position position="1"/>
    </location>
</feature>
<reference evidence="2 3" key="1">
    <citation type="journal article" date="2023" name="Sci. Data">
        <title>Genome assembly of the Korean intertidal mud-creeper Batillaria attramentaria.</title>
        <authorList>
            <person name="Patra A.K."/>
            <person name="Ho P.T."/>
            <person name="Jun S."/>
            <person name="Lee S.J."/>
            <person name="Kim Y."/>
            <person name="Won Y.J."/>
        </authorList>
    </citation>
    <scope>NUCLEOTIDE SEQUENCE [LARGE SCALE GENOMIC DNA]</scope>
    <source>
        <strain evidence="2">Wonlab-2016</strain>
    </source>
</reference>
<feature type="compositionally biased region" description="Polar residues" evidence="1">
    <location>
        <begin position="56"/>
        <end position="65"/>
    </location>
</feature>
<name>A0ABD0LWL2_9CAEN</name>
<comment type="caution">
    <text evidence="2">The sequence shown here is derived from an EMBL/GenBank/DDBJ whole genome shotgun (WGS) entry which is preliminary data.</text>
</comment>
<evidence type="ECO:0000313" key="2">
    <source>
        <dbReference type="EMBL" id="KAK7504019.1"/>
    </source>
</evidence>
<accession>A0ABD0LWL2</accession>
<proteinExistence type="predicted"/>
<gene>
    <name evidence="2" type="ORF">BaRGS_00004751</name>
</gene>
<sequence>GIRSPLAPDILLYPKLYMLHLYRIHQAIALIFIAANYASPQDADGVKTPKQPPHPTESNYTVRMK</sequence>
<feature type="region of interest" description="Disordered" evidence="1">
    <location>
        <begin position="42"/>
        <end position="65"/>
    </location>
</feature>
<feature type="non-terminal residue" evidence="2">
    <location>
        <position position="65"/>
    </location>
</feature>
<dbReference type="Proteomes" id="UP001519460">
    <property type="component" value="Unassembled WGS sequence"/>
</dbReference>
<organism evidence="2 3">
    <name type="scientific">Batillaria attramentaria</name>
    <dbReference type="NCBI Taxonomy" id="370345"/>
    <lineage>
        <taxon>Eukaryota</taxon>
        <taxon>Metazoa</taxon>
        <taxon>Spiralia</taxon>
        <taxon>Lophotrochozoa</taxon>
        <taxon>Mollusca</taxon>
        <taxon>Gastropoda</taxon>
        <taxon>Caenogastropoda</taxon>
        <taxon>Sorbeoconcha</taxon>
        <taxon>Cerithioidea</taxon>
        <taxon>Batillariidae</taxon>
        <taxon>Batillaria</taxon>
    </lineage>
</organism>
<evidence type="ECO:0000256" key="1">
    <source>
        <dbReference type="SAM" id="MobiDB-lite"/>
    </source>
</evidence>
<keyword evidence="3" id="KW-1185">Reference proteome</keyword>